<evidence type="ECO:0000313" key="1">
    <source>
        <dbReference type="EMBL" id="RCX18094.1"/>
    </source>
</evidence>
<name>A0A369BEJ7_9BACL</name>
<dbReference type="Proteomes" id="UP000253090">
    <property type="component" value="Unassembled WGS sequence"/>
</dbReference>
<evidence type="ECO:0000313" key="2">
    <source>
        <dbReference type="Proteomes" id="UP000253090"/>
    </source>
</evidence>
<keyword evidence="2" id="KW-1185">Reference proteome</keyword>
<comment type="caution">
    <text evidence="1">The sequence shown here is derived from an EMBL/GenBank/DDBJ whole genome shotgun (WGS) entry which is preliminary data.</text>
</comment>
<protein>
    <submittedName>
        <fullName evidence="1">Uncharacterized protein</fullName>
    </submittedName>
</protein>
<gene>
    <name evidence="1" type="ORF">DFP94_10747</name>
</gene>
<dbReference type="EMBL" id="QPJW01000007">
    <property type="protein sequence ID" value="RCX18094.1"/>
    <property type="molecule type" value="Genomic_DNA"/>
</dbReference>
<dbReference type="AlphaFoldDB" id="A0A369BEJ7"/>
<proteinExistence type="predicted"/>
<accession>A0A369BEJ7</accession>
<organism evidence="1 2">
    <name type="scientific">Fontibacillus phaseoli</name>
    <dbReference type="NCBI Taxonomy" id="1416533"/>
    <lineage>
        <taxon>Bacteria</taxon>
        <taxon>Bacillati</taxon>
        <taxon>Bacillota</taxon>
        <taxon>Bacilli</taxon>
        <taxon>Bacillales</taxon>
        <taxon>Paenibacillaceae</taxon>
        <taxon>Fontibacillus</taxon>
    </lineage>
</organism>
<reference evidence="1 2" key="1">
    <citation type="submission" date="2018-07" db="EMBL/GenBank/DDBJ databases">
        <title>Genomic Encyclopedia of Type Strains, Phase III (KMG-III): the genomes of soil and plant-associated and newly described type strains.</title>
        <authorList>
            <person name="Whitman W."/>
        </authorList>
    </citation>
    <scope>NUCLEOTIDE SEQUENCE [LARGE SCALE GENOMIC DNA]</scope>
    <source>
        <strain evidence="1 2">CECT 8333</strain>
    </source>
</reference>
<sequence length="91" mass="10778">MDEWRPSCWTFSNEGCRSKLRGDRLGILRFRAWALLDKFNEPLLIGLNPIVHWIYPLELLLRIFTGGDELIEVRRGQIYFSKRFDNHTVGI</sequence>